<protein>
    <recommendedName>
        <fullName evidence="5">DUF2771 domain-containing protein</fullName>
    </recommendedName>
</protein>
<evidence type="ECO:0000256" key="1">
    <source>
        <dbReference type="SAM" id="MobiDB-lite"/>
    </source>
</evidence>
<evidence type="ECO:0000313" key="4">
    <source>
        <dbReference type="Proteomes" id="UP001172728"/>
    </source>
</evidence>
<evidence type="ECO:0000256" key="2">
    <source>
        <dbReference type="SAM" id="Phobius"/>
    </source>
</evidence>
<organism evidence="3 4">
    <name type="scientific">Demequina litoralis</name>
    <dbReference type="NCBI Taxonomy" id="3051660"/>
    <lineage>
        <taxon>Bacteria</taxon>
        <taxon>Bacillati</taxon>
        <taxon>Actinomycetota</taxon>
        <taxon>Actinomycetes</taxon>
        <taxon>Micrococcales</taxon>
        <taxon>Demequinaceae</taxon>
        <taxon>Demequina</taxon>
    </lineage>
</organism>
<reference evidence="3" key="1">
    <citation type="submission" date="2023-06" db="EMBL/GenBank/DDBJ databases">
        <title>Sysu t00192.</title>
        <authorList>
            <person name="Gao L."/>
            <person name="Fang B.-Z."/>
            <person name="Li W.-J."/>
        </authorList>
    </citation>
    <scope>NUCLEOTIDE SEQUENCE</scope>
    <source>
        <strain evidence="3">SYSU T00192</strain>
    </source>
</reference>
<feature type="transmembrane region" description="Helical" evidence="2">
    <location>
        <begin position="38"/>
        <end position="55"/>
    </location>
</feature>
<evidence type="ECO:0000313" key="3">
    <source>
        <dbReference type="EMBL" id="MDN4476935.1"/>
    </source>
</evidence>
<gene>
    <name evidence="3" type="ORF">QQX09_13835</name>
</gene>
<keyword evidence="2" id="KW-1133">Transmembrane helix</keyword>
<name>A0ABT8GCS8_9MICO</name>
<proteinExistence type="predicted"/>
<feature type="region of interest" description="Disordered" evidence="1">
    <location>
        <begin position="1"/>
        <end position="30"/>
    </location>
</feature>
<evidence type="ECO:0008006" key="5">
    <source>
        <dbReference type="Google" id="ProtNLM"/>
    </source>
</evidence>
<sequence length="187" mass="20152">MKPWGSAPRHGSDSDPAGPRAPRPGDGSGVARARRPRVWILLLVAFVAFCIWDGLQSADDAVARQAAASSGLVVGDTYCDHTRVSEIEGGYRVEVRKQYDESVPGPPLTFDLVASSEDVSHASGWEPIEWSEGVAYLRPGNDPALALAMGGRWWTARLVGEEEALVGDELVHAFSVLDDVLEMRVAL</sequence>
<dbReference type="Proteomes" id="UP001172728">
    <property type="component" value="Unassembled WGS sequence"/>
</dbReference>
<dbReference type="RefSeq" id="WP_301135831.1">
    <property type="nucleotide sequence ID" value="NZ_JAUHPW010000013.1"/>
</dbReference>
<keyword evidence="2" id="KW-0812">Transmembrane</keyword>
<dbReference type="EMBL" id="JAUHPW010000013">
    <property type="protein sequence ID" value="MDN4476935.1"/>
    <property type="molecule type" value="Genomic_DNA"/>
</dbReference>
<accession>A0ABT8GCS8</accession>
<comment type="caution">
    <text evidence="3">The sequence shown here is derived from an EMBL/GenBank/DDBJ whole genome shotgun (WGS) entry which is preliminary data.</text>
</comment>
<keyword evidence="2" id="KW-0472">Membrane</keyword>
<keyword evidence="4" id="KW-1185">Reference proteome</keyword>